<evidence type="ECO:0000313" key="4">
    <source>
        <dbReference type="Proteomes" id="UP000029120"/>
    </source>
</evidence>
<organism evidence="3 4">
    <name type="scientific">Arabis alpina</name>
    <name type="common">Alpine rock-cress</name>
    <dbReference type="NCBI Taxonomy" id="50452"/>
    <lineage>
        <taxon>Eukaryota</taxon>
        <taxon>Viridiplantae</taxon>
        <taxon>Streptophyta</taxon>
        <taxon>Embryophyta</taxon>
        <taxon>Tracheophyta</taxon>
        <taxon>Spermatophyta</taxon>
        <taxon>Magnoliopsida</taxon>
        <taxon>eudicotyledons</taxon>
        <taxon>Gunneridae</taxon>
        <taxon>Pentapetalae</taxon>
        <taxon>rosids</taxon>
        <taxon>malvids</taxon>
        <taxon>Brassicales</taxon>
        <taxon>Brassicaceae</taxon>
        <taxon>Arabideae</taxon>
        <taxon>Arabis</taxon>
    </lineage>
</organism>
<feature type="non-terminal residue" evidence="3">
    <location>
        <position position="1"/>
    </location>
</feature>
<evidence type="ECO:0000256" key="1">
    <source>
        <dbReference type="ARBA" id="ARBA00022574"/>
    </source>
</evidence>
<gene>
    <name evidence="3" type="ordered locus">AALP_Aa8g371900</name>
</gene>
<dbReference type="Gene3D" id="2.130.10.10">
    <property type="entry name" value="YVTN repeat-like/Quinoprotein amine dehydrogenase"/>
    <property type="match status" value="1"/>
</dbReference>
<dbReference type="PANTHER" id="PTHR22850">
    <property type="entry name" value="WD40 REPEAT FAMILY"/>
    <property type="match status" value="1"/>
</dbReference>
<dbReference type="Proteomes" id="UP000029120">
    <property type="component" value="Chromosome 8"/>
</dbReference>
<keyword evidence="4" id="KW-1185">Reference proteome</keyword>
<dbReference type="EMBL" id="CM002876">
    <property type="protein sequence ID" value="KFK27352.1"/>
    <property type="molecule type" value="Genomic_DNA"/>
</dbReference>
<evidence type="ECO:0000313" key="3">
    <source>
        <dbReference type="EMBL" id="KFK27352.1"/>
    </source>
</evidence>
<dbReference type="AlphaFoldDB" id="A0A087GBV0"/>
<proteinExistence type="predicted"/>
<dbReference type="InterPro" id="IPR015943">
    <property type="entry name" value="WD40/YVTN_repeat-like_dom_sf"/>
</dbReference>
<evidence type="ECO:0000256" key="2">
    <source>
        <dbReference type="ARBA" id="ARBA00022737"/>
    </source>
</evidence>
<keyword evidence="1" id="KW-0853">WD repeat</keyword>
<protein>
    <submittedName>
        <fullName evidence="3">Uncharacterized protein</fullName>
    </submittedName>
</protein>
<accession>A0A087GBV0</accession>
<reference evidence="4" key="1">
    <citation type="journal article" date="2015" name="Nat. Plants">
        <title>Genome expansion of Arabis alpina linked with retrotransposition and reduced symmetric DNA methylation.</title>
        <authorList>
            <person name="Willing E.M."/>
            <person name="Rawat V."/>
            <person name="Mandakova T."/>
            <person name="Maumus F."/>
            <person name="James G.V."/>
            <person name="Nordstroem K.J."/>
            <person name="Becker C."/>
            <person name="Warthmann N."/>
            <person name="Chica C."/>
            <person name="Szarzynska B."/>
            <person name="Zytnicki M."/>
            <person name="Albani M.C."/>
            <person name="Kiefer C."/>
            <person name="Bergonzi S."/>
            <person name="Castaings L."/>
            <person name="Mateos J.L."/>
            <person name="Berns M.C."/>
            <person name="Bujdoso N."/>
            <person name="Piofczyk T."/>
            <person name="de Lorenzo L."/>
            <person name="Barrero-Sicilia C."/>
            <person name="Mateos I."/>
            <person name="Piednoel M."/>
            <person name="Hagmann J."/>
            <person name="Chen-Min-Tao R."/>
            <person name="Iglesias-Fernandez R."/>
            <person name="Schuster S.C."/>
            <person name="Alonso-Blanco C."/>
            <person name="Roudier F."/>
            <person name="Carbonero P."/>
            <person name="Paz-Ares J."/>
            <person name="Davis S.J."/>
            <person name="Pecinka A."/>
            <person name="Quesneville H."/>
            <person name="Colot V."/>
            <person name="Lysak M.A."/>
            <person name="Weigel D."/>
            <person name="Coupland G."/>
            <person name="Schneeberger K."/>
        </authorList>
    </citation>
    <scope>NUCLEOTIDE SEQUENCE [LARGE SCALE GENOMIC DNA]</scope>
    <source>
        <strain evidence="4">cv. Pajares</strain>
    </source>
</reference>
<sequence>EEVFQVGWNPKNETILASCCLGRRLMVWDLSRVSNVMMAENIYHDEDDAPGEKASKAP</sequence>
<keyword evidence="2" id="KW-0677">Repeat</keyword>
<dbReference type="InterPro" id="IPR050459">
    <property type="entry name" value="WD_repeat_RBAP46/RBAP48/MSI1"/>
</dbReference>
<dbReference type="OrthoDB" id="1651911at2759"/>
<dbReference type="eggNOG" id="KOG0264">
    <property type="taxonomic scope" value="Eukaryota"/>
</dbReference>
<dbReference type="Gramene" id="KFK27352">
    <property type="protein sequence ID" value="KFK27352"/>
    <property type="gene ID" value="AALP_AA8G371900"/>
</dbReference>
<name>A0A087GBV0_ARAAL</name>